<feature type="transmembrane region" description="Helical" evidence="1">
    <location>
        <begin position="95"/>
        <end position="119"/>
    </location>
</feature>
<feature type="transmembrane region" description="Helical" evidence="1">
    <location>
        <begin position="20"/>
        <end position="42"/>
    </location>
</feature>
<dbReference type="InterPro" id="IPR025671">
    <property type="entry name" value="HXXEE"/>
</dbReference>
<dbReference type="Pfam" id="PF13787">
    <property type="entry name" value="HXXEE"/>
    <property type="match status" value="1"/>
</dbReference>
<keyword evidence="1" id="KW-0812">Transmembrane</keyword>
<comment type="caution">
    <text evidence="2">The sequence shown here is derived from an EMBL/GenBank/DDBJ whole genome shotgun (WGS) entry which is preliminary data.</text>
</comment>
<evidence type="ECO:0000313" key="2">
    <source>
        <dbReference type="EMBL" id="PQO33998.1"/>
    </source>
</evidence>
<feature type="transmembrane region" description="Helical" evidence="1">
    <location>
        <begin position="63"/>
        <end position="83"/>
    </location>
</feature>
<evidence type="ECO:0000313" key="3">
    <source>
        <dbReference type="Proteomes" id="UP000239388"/>
    </source>
</evidence>
<protein>
    <submittedName>
        <fullName evidence="2">HXXEE domain-containing protein</fullName>
    </submittedName>
</protein>
<feature type="transmembrane region" description="Helical" evidence="1">
    <location>
        <begin position="131"/>
        <end position="153"/>
    </location>
</feature>
<dbReference type="OrthoDB" id="285799at2"/>
<feature type="transmembrane region" description="Helical" evidence="1">
    <location>
        <begin position="159"/>
        <end position="181"/>
    </location>
</feature>
<dbReference type="AlphaFoldDB" id="A0A2S8FPB3"/>
<dbReference type="EMBL" id="PUIB01000017">
    <property type="protein sequence ID" value="PQO33998.1"/>
    <property type="molecule type" value="Genomic_DNA"/>
</dbReference>
<reference evidence="2 3" key="1">
    <citation type="submission" date="2018-02" db="EMBL/GenBank/DDBJ databases">
        <title>Comparative genomes isolates from brazilian mangrove.</title>
        <authorList>
            <person name="Araujo J.E."/>
            <person name="Taketani R.G."/>
            <person name="Silva M.C.P."/>
            <person name="Loureco M.V."/>
            <person name="Andreote F.D."/>
        </authorList>
    </citation>
    <scope>NUCLEOTIDE SEQUENCE [LARGE SCALE GENOMIC DNA]</scope>
    <source>
        <strain evidence="2 3">NAP PRIS-MGV</strain>
    </source>
</reference>
<gene>
    <name evidence="2" type="ORF">C5Y98_17445</name>
</gene>
<dbReference type="Proteomes" id="UP000239388">
    <property type="component" value="Unassembled WGS sequence"/>
</dbReference>
<proteinExistence type="predicted"/>
<organism evidence="2 3">
    <name type="scientific">Blastopirellula marina</name>
    <dbReference type="NCBI Taxonomy" id="124"/>
    <lineage>
        <taxon>Bacteria</taxon>
        <taxon>Pseudomonadati</taxon>
        <taxon>Planctomycetota</taxon>
        <taxon>Planctomycetia</taxon>
        <taxon>Pirellulales</taxon>
        <taxon>Pirellulaceae</taxon>
        <taxon>Blastopirellula</taxon>
    </lineage>
</organism>
<dbReference type="RefSeq" id="WP_105355904.1">
    <property type="nucleotide sequence ID" value="NZ_PUIB01000017.1"/>
</dbReference>
<keyword evidence="1" id="KW-0472">Membrane</keyword>
<accession>A0A2S8FPB3</accession>
<keyword evidence="1" id="KW-1133">Transmembrane helix</keyword>
<sequence>MWNWLVRDWQWPAATLFASFFLLAMTPMIGYSAGVLLALIYVQLPAYMLHQWEEHRGDRFRLYINRTIGGGQEALTPAATFWINSLGVWAVDLIAIYLAWAISPAAGLAAGYLALVNAVPHIGMTIKRREYNPGVVTAVLLFLPLGGWCVAQVGASANWLEHLIALAVALGVHIAIIVYVAKRLAKLHGHDLPTKAIQAASIR</sequence>
<evidence type="ECO:0000256" key="1">
    <source>
        <dbReference type="SAM" id="Phobius"/>
    </source>
</evidence>
<name>A0A2S8FPB3_9BACT</name>